<evidence type="ECO:0000256" key="2">
    <source>
        <dbReference type="ARBA" id="ARBA00022737"/>
    </source>
</evidence>
<dbReference type="SMART" id="SM00320">
    <property type="entry name" value="WD40"/>
    <property type="match status" value="14"/>
</dbReference>
<comment type="caution">
    <text evidence="5">The sequence shown here is derived from an EMBL/GenBank/DDBJ whole genome shotgun (WGS) entry which is preliminary data.</text>
</comment>
<feature type="compositionally biased region" description="Gly residues" evidence="4">
    <location>
        <begin position="961"/>
        <end position="975"/>
    </location>
</feature>
<feature type="compositionally biased region" description="Low complexity" evidence="4">
    <location>
        <begin position="905"/>
        <end position="917"/>
    </location>
</feature>
<dbReference type="Gene3D" id="2.130.10.10">
    <property type="entry name" value="YVTN repeat-like/Quinoprotein amine dehydrogenase"/>
    <property type="match status" value="6"/>
</dbReference>
<dbReference type="PROSITE" id="PS00678">
    <property type="entry name" value="WD_REPEATS_1"/>
    <property type="match status" value="3"/>
</dbReference>
<feature type="repeat" description="WD" evidence="3">
    <location>
        <begin position="1807"/>
        <end position="1839"/>
    </location>
</feature>
<dbReference type="Pfam" id="PF00400">
    <property type="entry name" value="WD40"/>
    <property type="match status" value="9"/>
</dbReference>
<feature type="region of interest" description="Disordered" evidence="4">
    <location>
        <begin position="1"/>
        <end position="80"/>
    </location>
</feature>
<feature type="repeat" description="WD" evidence="3">
    <location>
        <begin position="1695"/>
        <end position="1726"/>
    </location>
</feature>
<name>A0A836C432_9CHLO</name>
<proteinExistence type="predicted"/>
<feature type="repeat" description="WD" evidence="3">
    <location>
        <begin position="1977"/>
        <end position="2011"/>
    </location>
</feature>
<keyword evidence="6" id="KW-1185">Reference proteome</keyword>
<feature type="region of interest" description="Disordered" evidence="4">
    <location>
        <begin position="333"/>
        <end position="355"/>
    </location>
</feature>
<dbReference type="PANTHER" id="PTHR19879">
    <property type="entry name" value="TRANSCRIPTION INITIATION FACTOR TFIID"/>
    <property type="match status" value="1"/>
</dbReference>
<dbReference type="PRINTS" id="PR00320">
    <property type="entry name" value="GPROTEINBRPT"/>
</dbReference>
<feature type="region of interest" description="Disordered" evidence="4">
    <location>
        <begin position="780"/>
        <end position="849"/>
    </location>
</feature>
<feature type="region of interest" description="Disordered" evidence="4">
    <location>
        <begin position="1425"/>
        <end position="1457"/>
    </location>
</feature>
<evidence type="ECO:0000256" key="3">
    <source>
        <dbReference type="PROSITE-ProRule" id="PRU00221"/>
    </source>
</evidence>
<feature type="compositionally biased region" description="Low complexity" evidence="4">
    <location>
        <begin position="24"/>
        <end position="33"/>
    </location>
</feature>
<feature type="compositionally biased region" description="Low complexity" evidence="4">
    <location>
        <begin position="674"/>
        <end position="693"/>
    </location>
</feature>
<feature type="compositionally biased region" description="Low complexity" evidence="4">
    <location>
        <begin position="702"/>
        <end position="714"/>
    </location>
</feature>
<organism evidence="5 6">
    <name type="scientific">Edaphochlamys debaryana</name>
    <dbReference type="NCBI Taxonomy" id="47281"/>
    <lineage>
        <taxon>Eukaryota</taxon>
        <taxon>Viridiplantae</taxon>
        <taxon>Chlorophyta</taxon>
        <taxon>core chlorophytes</taxon>
        <taxon>Chlorophyceae</taxon>
        <taxon>CS clade</taxon>
        <taxon>Chlamydomonadales</taxon>
        <taxon>Chlamydomonadales incertae sedis</taxon>
        <taxon>Edaphochlamys</taxon>
    </lineage>
</organism>
<dbReference type="InterPro" id="IPR020472">
    <property type="entry name" value="WD40_PAC1"/>
</dbReference>
<feature type="repeat" description="WD" evidence="3">
    <location>
        <begin position="1317"/>
        <end position="1340"/>
    </location>
</feature>
<evidence type="ECO:0000256" key="1">
    <source>
        <dbReference type="ARBA" id="ARBA00022574"/>
    </source>
</evidence>
<feature type="region of interest" description="Disordered" evidence="4">
    <location>
        <begin position="1517"/>
        <end position="1536"/>
    </location>
</feature>
<protein>
    <submittedName>
        <fullName evidence="5">Uncharacterized protein</fullName>
    </submittedName>
</protein>
<keyword evidence="1 3" id="KW-0853">WD repeat</keyword>
<feature type="repeat" description="WD" evidence="3">
    <location>
        <begin position="2072"/>
        <end position="2089"/>
    </location>
</feature>
<feature type="compositionally biased region" description="Basic and acidic residues" evidence="4">
    <location>
        <begin position="1587"/>
        <end position="1597"/>
    </location>
</feature>
<dbReference type="InterPro" id="IPR019775">
    <property type="entry name" value="WD40_repeat_CS"/>
</dbReference>
<feature type="repeat" description="WD" evidence="3">
    <location>
        <begin position="1611"/>
        <end position="1652"/>
    </location>
</feature>
<dbReference type="Proteomes" id="UP000612055">
    <property type="component" value="Unassembled WGS sequence"/>
</dbReference>
<accession>A0A836C432</accession>
<feature type="region of interest" description="Disordered" evidence="4">
    <location>
        <begin position="1729"/>
        <end position="1756"/>
    </location>
</feature>
<dbReference type="PROSITE" id="PS50294">
    <property type="entry name" value="WD_REPEATS_REGION"/>
    <property type="match status" value="5"/>
</dbReference>
<feature type="compositionally biased region" description="Pro residues" evidence="4">
    <location>
        <begin position="51"/>
        <end position="69"/>
    </location>
</feature>
<feature type="compositionally biased region" description="Gly residues" evidence="4">
    <location>
        <begin position="780"/>
        <end position="807"/>
    </location>
</feature>
<feature type="compositionally biased region" description="Low complexity" evidence="4">
    <location>
        <begin position="1517"/>
        <end position="1535"/>
    </location>
</feature>
<dbReference type="PROSITE" id="PS50082">
    <property type="entry name" value="WD_REPEATS_2"/>
    <property type="match status" value="8"/>
</dbReference>
<dbReference type="OrthoDB" id="545953at2759"/>
<dbReference type="EMBL" id="JAEHOE010000010">
    <property type="protein sequence ID" value="KAG2498324.1"/>
    <property type="molecule type" value="Genomic_DNA"/>
</dbReference>
<dbReference type="SUPFAM" id="SSF50998">
    <property type="entry name" value="Quinoprotein alcohol dehydrogenase-like"/>
    <property type="match status" value="2"/>
</dbReference>
<keyword evidence="2" id="KW-0677">Repeat</keyword>
<feature type="region of interest" description="Disordered" evidence="4">
    <location>
        <begin position="413"/>
        <end position="444"/>
    </location>
</feature>
<feature type="region of interest" description="Disordered" evidence="4">
    <location>
        <begin position="1567"/>
        <end position="1600"/>
    </location>
</feature>
<feature type="region of interest" description="Disordered" evidence="4">
    <location>
        <begin position="890"/>
        <end position="975"/>
    </location>
</feature>
<dbReference type="InterPro" id="IPR015943">
    <property type="entry name" value="WD40/YVTN_repeat-like_dom_sf"/>
</dbReference>
<dbReference type="InterPro" id="IPR001680">
    <property type="entry name" value="WD40_rpt"/>
</dbReference>
<feature type="compositionally biased region" description="Low complexity" evidence="4">
    <location>
        <begin position="933"/>
        <end position="945"/>
    </location>
</feature>
<evidence type="ECO:0000256" key="4">
    <source>
        <dbReference type="SAM" id="MobiDB-lite"/>
    </source>
</evidence>
<feature type="compositionally biased region" description="Low complexity" evidence="4">
    <location>
        <begin position="70"/>
        <end position="80"/>
    </location>
</feature>
<feature type="compositionally biased region" description="Polar residues" evidence="4">
    <location>
        <begin position="890"/>
        <end position="901"/>
    </location>
</feature>
<feature type="repeat" description="WD" evidence="3">
    <location>
        <begin position="1462"/>
        <end position="1503"/>
    </location>
</feature>
<dbReference type="PANTHER" id="PTHR19879:SF9">
    <property type="entry name" value="TRANSCRIPTION INITIATION FACTOR TFIID SUBUNIT 5"/>
    <property type="match status" value="1"/>
</dbReference>
<feature type="compositionally biased region" description="Pro residues" evidence="4">
    <location>
        <begin position="1133"/>
        <end position="1145"/>
    </location>
</feature>
<dbReference type="InterPro" id="IPR011047">
    <property type="entry name" value="Quinoprotein_ADH-like_sf"/>
</dbReference>
<feature type="region of interest" description="Disordered" evidence="4">
    <location>
        <begin position="1108"/>
        <end position="1149"/>
    </location>
</feature>
<reference evidence="5" key="1">
    <citation type="journal article" date="2020" name="bioRxiv">
        <title>Comparative genomics of Chlamydomonas.</title>
        <authorList>
            <person name="Craig R.J."/>
            <person name="Hasan A.R."/>
            <person name="Ness R.W."/>
            <person name="Keightley P.D."/>
        </authorList>
    </citation>
    <scope>NUCLEOTIDE SEQUENCE</scope>
    <source>
        <strain evidence="5">CCAP 11/70</strain>
    </source>
</reference>
<evidence type="ECO:0000313" key="5">
    <source>
        <dbReference type="EMBL" id="KAG2498324.1"/>
    </source>
</evidence>
<feature type="region of interest" description="Disordered" evidence="4">
    <location>
        <begin position="674"/>
        <end position="714"/>
    </location>
</feature>
<feature type="compositionally biased region" description="Low complexity" evidence="4">
    <location>
        <begin position="424"/>
        <end position="441"/>
    </location>
</feature>
<dbReference type="CDD" id="cd00200">
    <property type="entry name" value="WD40"/>
    <property type="match status" value="1"/>
</dbReference>
<gene>
    <name evidence="5" type="ORF">HYH03_003584</name>
</gene>
<sequence length="2108" mass="215367">MAGDIVPEASSAQELALDREPSHEASAPAADTASEAKPEPEPIAAAEAKPEPAPEPPPSAPPPPEPQPEPSAASTAASVAAVAEATPAAAATGSGAEAEAEAVPVWHCAASLAFLQRFAAETVQPGWTTYDILKQVVLPSTSATKCRYVDTLPPGSSGTLTYFVSYAWSMPFHLLVELLSHHLASADAERVYCWVDVLAINQHPGRQQARDLENLEEAVRLAEGTLVCLDPGCVPFTRIWCLFEWWTTLRMRGVRHLSFLADPSTRRRLGDMYQGIDIRKAQATVDSDRERILGAIGDQLDLVNAQLKLLFLLEPYDTSAVGADLLLAAASAAPTANGHGPHGPGGKAEAAPAARAHGGAEAVAVEAWAREGVELWLDLPPEDSQYRALALVGPLGCGKSTAAAAALAALAPPAPAPTPARAQSSAGAPVAEPSSAPAPGGTNRRRRAVAAHYCLTGDAASLDPLVMIRSLAFQLAVMTHGPLATFLRGKYLGLSKEAIGALNRPEWAFSALLQQPLAAFWPPTEEEGDGLPPPRWQIQEREKAKAAADEAAAKGLGNEDEVLLLVDGADEAEGPRGLPQDNRILLALRDLFPQLPPRVRLVVTTRPRPDHVLRSLVFKLSPSVASPMPAATPPTPGATAPGSSPVPPLLHTHAPGPPAHNHLLPALQRLLPRPASASAAAPSHAAAAASSPPAHAPPSTHPTPHAAPSHASHAPSLSRAYAALFTAGLAKLSTAERAGVGSLLELLLASPEPLTLNVVSRLGLAPFLPLLPGWRGPGGAGAGAGAAAGGGGKPRQSGGGAAEGGSRGSFKRPSSGGEGAGSSAAAATEQRRASGGGAAAADASPASDDARNRGCFFLARGYRVGVFHRSLLDWLRGGHVDDDGSDPALSNSAAGLRSSANGLKAPSRAPSISSPAPHGTHGGVHPPVSPGRAPSVPGHAPAAGPGSAGTGPGRPPSGRAGAAGGGGGGGGGGGHDGAAAAAVLAAAGLTLDEGRGHAALADWVLADLKTAKRPQTYSLRYAVFHMAHVVARGPAAGGGQAGMDEHSKRVCQLDELLLDLGYWQQIYTARLGAGVLQDLNSLPGLTSRPARDVVRMISRDHAVLERDPSLLPNLARETPQGSATRAAALRSGPPAPPPSAPPAVPPVSAGVPPTAAVPNTSAPKAWPCTVAAPVHYAWPPLLAVVSGEAKGSRHAGVMGMAVAPDGATFATANNEGSVLVHDMQSGERVLRMTGHIDHVTCVTYVPYAGSTATSYGLSSFGSAGDGSPATAAAAQRITRGSTPGGVGGSGRLTGLSGSGTLALALAGARRGPRRAAYIASGGADRTVRLWDPVTGEPLALLTVNAKPVTAVAASADGRLLAATDEEGAVCVWRLQQPAGPDRASTPTRVSTPGAAAGTGAFPANLPIPIAEPLFTEPAPVTEPIYRRADAPPAPTRRTRLRHPPASTNHSAAANGHATMPTANSQPVAAFCAAFAPDGLTLATGAIDGSVRLWDVTGGSQMALLDAKSVMSAAASAAAGGTSPGATGPGSVTPAASFNRSPVMVKSLAYSPDGFTMLMGLSNGDIGVWRRPAGPPTPGSPRGRPKARSAEAKDRKEAAASGDGGWSVAAVLRGHSGDVGGLVVDGDCRIAFSASNDKQVRVWDLLDARELAVLYGHTDYAVAADLSYDGATLATGSADGTVRLWDARGAATTTPAQQHGLEVMQMSVAPINGFVATASKDKTVGIWALPLPPPQPQQAPEAPADPAAPPPAPEGDNVGLMMSVSGRKGIVATVALAPDEVTLASGSYDCTIMVYRLDRPSHPELVLTAGHKAFVTAVAFDAWGSRLVSGGGDGSIAVWDAAAWQTTHWGADAAAPSTPRISTPDGAAAHPWMQPLVIETKPQFRSVWALACSPTDYLFAGGHGGMQLSIWDGVQPGKQRPESLLYAVYVPVDGNTNGHVYGVAWAPDGKRLAAGYSGYRGGHVRVWDITTGQEAANFRAHDQDVWSVAFDPTAPNLLASCSYDGLAAVWNLADLRSPRCIAQMRGHKGALRSVAFVSRPGPAATATPVPAVPVEAGAPEEGVWGEAGDGGRSRFVVTAGTDSTVRVWSLAEALKQRDVNYLCPWALTG</sequence>
<feature type="region of interest" description="Disordered" evidence="4">
    <location>
        <begin position="624"/>
        <end position="662"/>
    </location>
</feature>
<evidence type="ECO:0000313" key="6">
    <source>
        <dbReference type="Proteomes" id="UP000612055"/>
    </source>
</evidence>
<feature type="repeat" description="WD" evidence="3">
    <location>
        <begin position="1653"/>
        <end position="1694"/>
    </location>
</feature>